<dbReference type="SUPFAM" id="SSF55729">
    <property type="entry name" value="Acyl-CoA N-acyltransferases (Nat)"/>
    <property type="match status" value="1"/>
</dbReference>
<dbReference type="PANTHER" id="PTHR43877">
    <property type="entry name" value="AMINOALKYLPHOSPHONATE N-ACETYLTRANSFERASE-RELATED-RELATED"/>
    <property type="match status" value="1"/>
</dbReference>
<sequence length="178" mass="19279">MSLTSRVATRDDVELLNGLVELAIAELLKGFLNDDQIRSSKAIMGLDTQLIDDGTYFVIESDGEPAGCGGWSRRATLYGGDHSATRDSALLDPAKDPAKVRAMYTHPGFTRRGVGRMILGLCERAAAAEGFTRLELMATLAGEPLYRSYGFAEVERVEDARGGAPVPIVRMRKDIVTS</sequence>
<evidence type="ECO:0000256" key="2">
    <source>
        <dbReference type="ARBA" id="ARBA00023315"/>
    </source>
</evidence>
<name>A0A4R6J6R4_9ACTN</name>
<dbReference type="EMBL" id="SNWR01000002">
    <property type="protein sequence ID" value="TDO31170.1"/>
    <property type="molecule type" value="Genomic_DNA"/>
</dbReference>
<dbReference type="Gene3D" id="3.40.630.30">
    <property type="match status" value="1"/>
</dbReference>
<protein>
    <submittedName>
        <fullName evidence="4">N-acetylglutamate synthase-like GNAT family acetyltransferase</fullName>
    </submittedName>
</protein>
<dbReference type="InterPro" id="IPR000182">
    <property type="entry name" value="GNAT_dom"/>
</dbReference>
<evidence type="ECO:0000256" key="1">
    <source>
        <dbReference type="ARBA" id="ARBA00022679"/>
    </source>
</evidence>
<evidence type="ECO:0000313" key="4">
    <source>
        <dbReference type="EMBL" id="TDO31170.1"/>
    </source>
</evidence>
<keyword evidence="5" id="KW-1185">Reference proteome</keyword>
<evidence type="ECO:0000313" key="5">
    <source>
        <dbReference type="Proteomes" id="UP000294901"/>
    </source>
</evidence>
<accession>A0A4R6J6R4</accession>
<dbReference type="GO" id="GO:0016747">
    <property type="term" value="F:acyltransferase activity, transferring groups other than amino-acyl groups"/>
    <property type="evidence" value="ECO:0007669"/>
    <property type="project" value="InterPro"/>
</dbReference>
<dbReference type="AlphaFoldDB" id="A0A4R6J6R4"/>
<dbReference type="InterPro" id="IPR016181">
    <property type="entry name" value="Acyl_CoA_acyltransferase"/>
</dbReference>
<proteinExistence type="predicted"/>
<feature type="domain" description="N-acetyltransferase" evidence="3">
    <location>
        <begin position="3"/>
        <end position="176"/>
    </location>
</feature>
<dbReference type="OrthoDB" id="118465at2"/>
<dbReference type="Pfam" id="PF00583">
    <property type="entry name" value="Acetyltransf_1"/>
    <property type="match status" value="1"/>
</dbReference>
<dbReference type="PROSITE" id="PS51186">
    <property type="entry name" value="GNAT"/>
    <property type="match status" value="1"/>
</dbReference>
<keyword evidence="2" id="KW-0012">Acyltransferase</keyword>
<dbReference type="Proteomes" id="UP000294901">
    <property type="component" value="Unassembled WGS sequence"/>
</dbReference>
<keyword evidence="1 4" id="KW-0808">Transferase</keyword>
<evidence type="ECO:0000259" key="3">
    <source>
        <dbReference type="PROSITE" id="PS51186"/>
    </source>
</evidence>
<comment type="caution">
    <text evidence="4">The sequence shown here is derived from an EMBL/GenBank/DDBJ whole genome shotgun (WGS) entry which is preliminary data.</text>
</comment>
<dbReference type="PANTHER" id="PTHR43877:SF1">
    <property type="entry name" value="ACETYLTRANSFERASE"/>
    <property type="match status" value="1"/>
</dbReference>
<reference evidence="4 5" key="1">
    <citation type="submission" date="2019-03" db="EMBL/GenBank/DDBJ databases">
        <title>Sequencing the genomes of 1000 actinobacteria strains.</title>
        <authorList>
            <person name="Klenk H.-P."/>
        </authorList>
    </citation>
    <scope>NUCLEOTIDE SEQUENCE [LARGE SCALE GENOMIC DNA]</scope>
    <source>
        <strain evidence="4 5">DSM 43805</strain>
    </source>
</reference>
<dbReference type="InterPro" id="IPR050832">
    <property type="entry name" value="Bact_Acetyltransf"/>
</dbReference>
<gene>
    <name evidence="4" type="ORF">C8E87_6581</name>
</gene>
<dbReference type="CDD" id="cd04301">
    <property type="entry name" value="NAT_SF"/>
    <property type="match status" value="1"/>
</dbReference>
<dbReference type="RefSeq" id="WP_133877320.1">
    <property type="nucleotide sequence ID" value="NZ_BOMD01000046.1"/>
</dbReference>
<organism evidence="4 5">
    <name type="scientific">Paractinoplanes brasiliensis</name>
    <dbReference type="NCBI Taxonomy" id="52695"/>
    <lineage>
        <taxon>Bacteria</taxon>
        <taxon>Bacillati</taxon>
        <taxon>Actinomycetota</taxon>
        <taxon>Actinomycetes</taxon>
        <taxon>Micromonosporales</taxon>
        <taxon>Micromonosporaceae</taxon>
        <taxon>Paractinoplanes</taxon>
    </lineage>
</organism>